<dbReference type="SUPFAM" id="SSF55031">
    <property type="entry name" value="Bacterial exopeptidase dimerisation domain"/>
    <property type="match status" value="1"/>
</dbReference>
<dbReference type="AlphaFoldDB" id="A0A0B7K385"/>
<protein>
    <recommendedName>
        <fullName evidence="1">Peptidase M20 dimerisation domain-containing protein</fullName>
    </recommendedName>
</protein>
<name>A0A0B7K385_BIOOC</name>
<proteinExistence type="predicted"/>
<dbReference type="EMBL" id="CDPU01000013">
    <property type="protein sequence ID" value="CEO49151.1"/>
    <property type="molecule type" value="Genomic_DNA"/>
</dbReference>
<accession>A0A0B7K385</accession>
<evidence type="ECO:0000259" key="1">
    <source>
        <dbReference type="Pfam" id="PF07687"/>
    </source>
</evidence>
<organism evidence="2">
    <name type="scientific">Bionectria ochroleuca</name>
    <name type="common">Gliocladium roseum</name>
    <dbReference type="NCBI Taxonomy" id="29856"/>
    <lineage>
        <taxon>Eukaryota</taxon>
        <taxon>Fungi</taxon>
        <taxon>Dikarya</taxon>
        <taxon>Ascomycota</taxon>
        <taxon>Pezizomycotina</taxon>
        <taxon>Sordariomycetes</taxon>
        <taxon>Hypocreomycetidae</taxon>
        <taxon>Hypocreales</taxon>
        <taxon>Bionectriaceae</taxon>
        <taxon>Clonostachys</taxon>
    </lineage>
</organism>
<dbReference type="InterPro" id="IPR011650">
    <property type="entry name" value="Peptidase_M20_dimer"/>
</dbReference>
<reference evidence="2" key="1">
    <citation type="submission" date="2015-01" db="EMBL/GenBank/DDBJ databases">
        <authorList>
            <person name="Durling Mikael"/>
        </authorList>
    </citation>
    <scope>NUCLEOTIDE SEQUENCE</scope>
</reference>
<dbReference type="Pfam" id="PF07687">
    <property type="entry name" value="M20_dimer"/>
    <property type="match status" value="1"/>
</dbReference>
<gene>
    <name evidence="2" type="ORF">BN869_000005208_1</name>
</gene>
<sequence length="163" mass="17771">MATQEASQLSSHRSVAEKYEIATGITNVATIVRSRSMENVSSFVVIWILTPLDALNWTLSLLSGKDCWDREAVIALPCHEETTGTLGSGYLLDNARSPLAVRIGETGLIWVELTSNGKPAHGAHVHMGVNAINLLLRALKALKCLEWKPLKANEDVKIVIQTV</sequence>
<dbReference type="Gene3D" id="3.30.70.360">
    <property type="match status" value="1"/>
</dbReference>
<evidence type="ECO:0000313" key="2">
    <source>
        <dbReference type="EMBL" id="CEO49151.1"/>
    </source>
</evidence>
<feature type="domain" description="Peptidase M20 dimerisation" evidence="1">
    <location>
        <begin position="103"/>
        <end position="148"/>
    </location>
</feature>
<dbReference type="InterPro" id="IPR036264">
    <property type="entry name" value="Bact_exopeptidase_dim_dom"/>
</dbReference>